<organism evidence="1 2">
    <name type="scientific">Hydrogenovibrio marinus</name>
    <dbReference type="NCBI Taxonomy" id="28885"/>
    <lineage>
        <taxon>Bacteria</taxon>
        <taxon>Pseudomonadati</taxon>
        <taxon>Pseudomonadota</taxon>
        <taxon>Gammaproteobacteria</taxon>
        <taxon>Thiotrichales</taxon>
        <taxon>Piscirickettsiaceae</taxon>
        <taxon>Hydrogenovibrio</taxon>
    </lineage>
</organism>
<dbReference type="STRING" id="28885.EI16_06795"/>
<dbReference type="InterPro" id="IPR010706">
    <property type="entry name" value="Fatty_acid_cis-trans_isomerase"/>
</dbReference>
<dbReference type="RefSeq" id="WP_051623058.1">
    <property type="nucleotide sequence ID" value="NZ_AP020335.1"/>
</dbReference>
<proteinExistence type="predicted"/>
<gene>
    <name evidence="1" type="ORF">EI16_06795</name>
</gene>
<dbReference type="AlphaFoldDB" id="A0A066ZUM8"/>
<comment type="caution">
    <text evidence="1">The sequence shown here is derived from an EMBL/GenBank/DDBJ whole genome shotgun (WGS) entry which is preliminary data.</text>
</comment>
<dbReference type="Pfam" id="PF06934">
    <property type="entry name" value="CTI"/>
    <property type="match status" value="2"/>
</dbReference>
<name>A0A066ZUM8_HYDMR</name>
<dbReference type="Proteomes" id="UP000027341">
    <property type="component" value="Unassembled WGS sequence"/>
</dbReference>
<dbReference type="EMBL" id="JMIU01000001">
    <property type="protein sequence ID" value="KDN95989.1"/>
    <property type="molecule type" value="Genomic_DNA"/>
</dbReference>
<accession>A0A066ZUM8</accession>
<evidence type="ECO:0000313" key="2">
    <source>
        <dbReference type="Proteomes" id="UP000027341"/>
    </source>
</evidence>
<sequence length="814" mass="94010">MGASSARRGLNGLIKTGLLALGLFAISMPILASSNMVDKIDYGQIRAILEKRCIVCHGCYDAPCQLKLSSYTGVARGASKQKIYDGERITNATPTRLFIDAQTTEEWRQKGFYSVLSAKRPGDSVLYRILKLKEKHPQPTSGRLPNDDELGLGRKDYCPKSSEFDDFSSKHPNWGMPYAMPNLPKKEYEQLLAWAKLGAPGDLDKLNNPVLSPLAIHYEAFLNQDPLKYQLMGRYVYEHLFLGHLHFSDTDDRTFYQLVRSKTPPGMPIELIPSVRPYDNPHVKRVYYRLRPVTWAIVQKDHLVYYVDDKTESKYRAWFIVPPYKLHHLPGYDPVNSTNPFKIYAKMPAMGRYRFLLDQAQFIIGGFIKGPVCRGQVALNVIEDRFWVMFFDPEHDVISHDTRFLARQADNLRLPSEEGTETFRMLATYTKYQNRQKLYLEAKKKELLRTKSRQKHDFGLIWKGDGQNANAILTIMRNQDSATIVKGFYGSVPKTAWVLDYPLLERIQYLLVSGFDVYGNVGHQLNTRLYMDFLRMEGENNFLSFMPDDKRELMRNFWYRNTPEEFFRDKLQETKTDITYHANLGIEAIAQVLPEAQGKLLAKYKLSVQKDAAKVQVHLLMQDFFQQLFEKFGHSPVLNEDPINRQLDKTQSPFQEVQDANPEDFILKKMKILASCHGEGVSAWPDVSFLRVNKKDGSKAYFTLVLDKGYYNVTSLLFDEQNRVKDEDAVTVLSGLKGSYPNMFFNVNESDLKDFLILAKAVSDQHGLSRWVETFGVRRTSTKFWPFLDDLHREAQQENPIQFGLFDLNRYRND</sequence>
<keyword evidence="2" id="KW-1185">Reference proteome</keyword>
<evidence type="ECO:0008006" key="3">
    <source>
        <dbReference type="Google" id="ProtNLM"/>
    </source>
</evidence>
<reference evidence="1 2" key="1">
    <citation type="submission" date="2014-04" db="EMBL/GenBank/DDBJ databases">
        <title>Draft genome sequence of Hydrogenovibrio marinus MH-110, a model organism for aerobic H2 metabolism.</title>
        <authorList>
            <person name="Cha H.J."/>
            <person name="Jo B.H."/>
            <person name="Hwang B.H."/>
        </authorList>
    </citation>
    <scope>NUCLEOTIDE SEQUENCE [LARGE SCALE GENOMIC DNA]</scope>
    <source>
        <strain evidence="1 2">MH-110</strain>
    </source>
</reference>
<protein>
    <recommendedName>
        <fullName evidence="3">Peptidylprolyl isomerase</fullName>
    </recommendedName>
</protein>
<evidence type="ECO:0000313" key="1">
    <source>
        <dbReference type="EMBL" id="KDN95989.1"/>
    </source>
</evidence>